<evidence type="ECO:0000313" key="1">
    <source>
        <dbReference type="EMBL" id="PSL49053.1"/>
    </source>
</evidence>
<organism evidence="1 2">
    <name type="scientific">Chitinophaga niastensis</name>
    <dbReference type="NCBI Taxonomy" id="536980"/>
    <lineage>
        <taxon>Bacteria</taxon>
        <taxon>Pseudomonadati</taxon>
        <taxon>Bacteroidota</taxon>
        <taxon>Chitinophagia</taxon>
        <taxon>Chitinophagales</taxon>
        <taxon>Chitinophagaceae</taxon>
        <taxon>Chitinophaga</taxon>
    </lineage>
</organism>
<dbReference type="InterPro" id="IPR012347">
    <property type="entry name" value="Ferritin-like"/>
</dbReference>
<dbReference type="OrthoDB" id="9795056at2"/>
<dbReference type="CDD" id="cd07909">
    <property type="entry name" value="YciF"/>
    <property type="match status" value="1"/>
</dbReference>
<dbReference type="RefSeq" id="WP_106526317.1">
    <property type="nucleotide sequence ID" value="NZ_PYAW01000001.1"/>
</dbReference>
<dbReference type="Pfam" id="PF05974">
    <property type="entry name" value="DUF892"/>
    <property type="match status" value="1"/>
</dbReference>
<proteinExistence type="predicted"/>
<dbReference type="Proteomes" id="UP000240971">
    <property type="component" value="Unassembled WGS sequence"/>
</dbReference>
<accession>A0A2P8HS66</accession>
<sequence length="182" mass="20316">MPTSKTAAHGVARRTSEVSEFKFHELFMEELKDIFWAEKNLVKALHKMQKAATSEELITRLENHLEETKGHVLRLEEIFKMLGKKPQTKKCEAMEGLLAESQRIVADTADDSAVRDAGIIIATQKIEHYEIAAYGSLRSLASVMGYMGIAEILEQTLLEEKIADSHLTEVADSTVNEEAAAE</sequence>
<dbReference type="InterPro" id="IPR047114">
    <property type="entry name" value="YciF"/>
</dbReference>
<dbReference type="SUPFAM" id="SSF47240">
    <property type="entry name" value="Ferritin-like"/>
    <property type="match status" value="1"/>
</dbReference>
<dbReference type="InterPro" id="IPR009078">
    <property type="entry name" value="Ferritin-like_SF"/>
</dbReference>
<dbReference type="InterPro" id="IPR010287">
    <property type="entry name" value="DUF892_YciF-like"/>
</dbReference>
<dbReference type="PANTHER" id="PTHR30565:SF9">
    <property type="entry name" value="PROTEIN YCIF"/>
    <property type="match status" value="1"/>
</dbReference>
<keyword evidence="2" id="KW-1185">Reference proteome</keyword>
<evidence type="ECO:0000313" key="2">
    <source>
        <dbReference type="Proteomes" id="UP000240971"/>
    </source>
</evidence>
<comment type="caution">
    <text evidence="1">The sequence shown here is derived from an EMBL/GenBank/DDBJ whole genome shotgun (WGS) entry which is preliminary data.</text>
</comment>
<dbReference type="Gene3D" id="1.20.1260.10">
    <property type="match status" value="1"/>
</dbReference>
<dbReference type="AlphaFoldDB" id="A0A2P8HS66"/>
<dbReference type="PANTHER" id="PTHR30565">
    <property type="entry name" value="PROTEIN YCIF"/>
    <property type="match status" value="1"/>
</dbReference>
<protein>
    <submittedName>
        <fullName evidence="1">Ferritin-like metal-binding protein YciE</fullName>
    </submittedName>
</protein>
<dbReference type="EMBL" id="PYAW01000001">
    <property type="protein sequence ID" value="PSL49053.1"/>
    <property type="molecule type" value="Genomic_DNA"/>
</dbReference>
<name>A0A2P8HS66_CHINA</name>
<reference evidence="1 2" key="1">
    <citation type="submission" date="2018-03" db="EMBL/GenBank/DDBJ databases">
        <title>Genomic Encyclopedia of Archaeal and Bacterial Type Strains, Phase II (KMG-II): from individual species to whole genera.</title>
        <authorList>
            <person name="Goeker M."/>
        </authorList>
    </citation>
    <scope>NUCLEOTIDE SEQUENCE [LARGE SCALE GENOMIC DNA]</scope>
    <source>
        <strain evidence="1 2">DSM 24859</strain>
    </source>
</reference>
<gene>
    <name evidence="1" type="ORF">CLV51_101383</name>
</gene>